<accession>A0ABM6JNA1</accession>
<feature type="transmembrane region" description="Helical" evidence="1">
    <location>
        <begin position="266"/>
        <end position="286"/>
    </location>
</feature>
<feature type="transmembrane region" description="Helical" evidence="1">
    <location>
        <begin position="33"/>
        <end position="57"/>
    </location>
</feature>
<feature type="transmembrane region" description="Helical" evidence="1">
    <location>
        <begin position="120"/>
        <end position="139"/>
    </location>
</feature>
<evidence type="ECO:0008006" key="4">
    <source>
        <dbReference type="Google" id="ProtNLM"/>
    </source>
</evidence>
<sequence>MLAGSLMSDKAVATPDPELEEAIYTRRVLRFTLGIGLAVGISAVFAWQLAFIVPVFVAKFLVDRVEPTIQTVYELLISMVVTIGIAWLVSFGPVQYPLVLLPLLAVLMLWAYYLFSDPKWNFFATILIISTLVLPYLGILHPGAAIFVGVGLSFSGVVSVLIFALLHILLPDLSPNRESHIEAGLTTDERLYESVRALIIAFPVITFFFLFEITGALLTMIFIAILSLQSAGSKSVKVSLFLLITNGIGGVLAIVFYNMLVIVPELVFYIGLAMMCALIFSQKIYADPVKAPIFAGIFSALLVVVGSTASSTDADVATNFYIRIAQLFIVGVYMVVASFFLETRNWRFLQKRTAV</sequence>
<dbReference type="Pfam" id="PF11168">
    <property type="entry name" value="DUF2955"/>
    <property type="match status" value="1"/>
</dbReference>
<feature type="transmembrane region" description="Helical" evidence="1">
    <location>
        <begin position="96"/>
        <end position="114"/>
    </location>
</feature>
<evidence type="ECO:0000256" key="1">
    <source>
        <dbReference type="SAM" id="Phobius"/>
    </source>
</evidence>
<feature type="transmembrane region" description="Helical" evidence="1">
    <location>
        <begin position="69"/>
        <end position="89"/>
    </location>
</feature>
<feature type="transmembrane region" description="Helical" evidence="1">
    <location>
        <begin position="146"/>
        <end position="170"/>
    </location>
</feature>
<gene>
    <name evidence="2" type="ORF">SJ2017_2675</name>
</gene>
<feature type="transmembrane region" description="Helical" evidence="1">
    <location>
        <begin position="293"/>
        <end position="309"/>
    </location>
</feature>
<name>A0ABM6JNA1_9GAMM</name>
<protein>
    <recommendedName>
        <fullName evidence="4">DUF2955 domain-containing protein</fullName>
    </recommendedName>
</protein>
<dbReference type="EMBL" id="CP020472">
    <property type="protein sequence ID" value="ARD22962.1"/>
    <property type="molecule type" value="Genomic_DNA"/>
</dbReference>
<evidence type="ECO:0000313" key="3">
    <source>
        <dbReference type="Proteomes" id="UP000191820"/>
    </source>
</evidence>
<evidence type="ECO:0000313" key="2">
    <source>
        <dbReference type="EMBL" id="ARD22962.1"/>
    </source>
</evidence>
<keyword evidence="1" id="KW-1133">Transmembrane helix</keyword>
<proteinExistence type="predicted"/>
<reference evidence="2 3" key="1">
    <citation type="submission" date="2017-03" db="EMBL/GenBank/DDBJ databases">
        <title>Genome sequencing of Shewanella japonica KCTC 22435.</title>
        <authorList>
            <person name="Kim K.M."/>
        </authorList>
    </citation>
    <scope>NUCLEOTIDE SEQUENCE [LARGE SCALE GENOMIC DNA]</scope>
    <source>
        <strain evidence="2 3">KCTC 22435</strain>
    </source>
</reference>
<keyword evidence="1" id="KW-0812">Transmembrane</keyword>
<organism evidence="2 3">
    <name type="scientific">Shewanella japonica</name>
    <dbReference type="NCBI Taxonomy" id="93973"/>
    <lineage>
        <taxon>Bacteria</taxon>
        <taxon>Pseudomonadati</taxon>
        <taxon>Pseudomonadota</taxon>
        <taxon>Gammaproteobacteria</taxon>
        <taxon>Alteromonadales</taxon>
        <taxon>Shewanellaceae</taxon>
        <taxon>Shewanella</taxon>
    </lineage>
</organism>
<dbReference type="Proteomes" id="UP000191820">
    <property type="component" value="Chromosome"/>
</dbReference>
<feature type="transmembrane region" description="Helical" evidence="1">
    <location>
        <begin position="238"/>
        <end position="260"/>
    </location>
</feature>
<feature type="transmembrane region" description="Helical" evidence="1">
    <location>
        <begin position="197"/>
        <end position="226"/>
    </location>
</feature>
<keyword evidence="3" id="KW-1185">Reference proteome</keyword>
<feature type="transmembrane region" description="Helical" evidence="1">
    <location>
        <begin position="321"/>
        <end position="341"/>
    </location>
</feature>
<dbReference type="InterPro" id="IPR022604">
    <property type="entry name" value="DUF2955"/>
</dbReference>
<keyword evidence="1" id="KW-0472">Membrane</keyword>